<gene>
    <name evidence="3" type="ORF">LBV24_07575</name>
</gene>
<organism evidence="3 4">
    <name type="scientific">Winogradskyella vincentii</name>
    <dbReference type="NCBI Taxonomy" id="2877122"/>
    <lineage>
        <taxon>Bacteria</taxon>
        <taxon>Pseudomonadati</taxon>
        <taxon>Bacteroidota</taxon>
        <taxon>Flavobacteriia</taxon>
        <taxon>Flavobacteriales</taxon>
        <taxon>Flavobacteriaceae</taxon>
        <taxon>Winogradskyella</taxon>
    </lineage>
</organism>
<proteinExistence type="predicted"/>
<keyword evidence="2" id="KW-1133">Transmembrane helix</keyword>
<accession>A0ABS7XZI1</accession>
<dbReference type="EMBL" id="JAIUJS010000003">
    <property type="protein sequence ID" value="MCA0153071.1"/>
    <property type="molecule type" value="Genomic_DNA"/>
</dbReference>
<feature type="transmembrane region" description="Helical" evidence="2">
    <location>
        <begin position="20"/>
        <end position="40"/>
    </location>
</feature>
<dbReference type="Proteomes" id="UP001198402">
    <property type="component" value="Unassembled WGS sequence"/>
</dbReference>
<evidence type="ECO:0000313" key="3">
    <source>
        <dbReference type="EMBL" id="MCA0153071.1"/>
    </source>
</evidence>
<keyword evidence="2" id="KW-0812">Transmembrane</keyword>
<keyword evidence="4" id="KW-1185">Reference proteome</keyword>
<keyword evidence="2" id="KW-0472">Membrane</keyword>
<evidence type="ECO:0000313" key="4">
    <source>
        <dbReference type="Proteomes" id="UP001198402"/>
    </source>
</evidence>
<dbReference type="RefSeq" id="WP_224478000.1">
    <property type="nucleotide sequence ID" value="NZ_JAIUJS010000003.1"/>
</dbReference>
<name>A0ABS7XZI1_9FLAO</name>
<evidence type="ECO:0000256" key="2">
    <source>
        <dbReference type="SAM" id="Phobius"/>
    </source>
</evidence>
<evidence type="ECO:0000256" key="1">
    <source>
        <dbReference type="SAM" id="MobiDB-lite"/>
    </source>
</evidence>
<sequence>MRLPKFILFSKLKGLRVAGYKIIVALGVIVALVSDGFSLVKEFIIGDEDSGKTKNESNSIARDSSNFSNIDTLNLANSEQQKLLIDKINNEGTKKSNSNNNKSPQTVNENKVTRAKENLFNTSEKLLSNNLLALFIVSSNYKLDSDFNQNLSLALEEKNINSSISFFNDNSLKNYKSFYSANPNWLMDIKLKNYLNNYVIGQIKEKQSPNSMDSEITNVNLKFSGKLVDVNNNKIIPLSSNSEAISYDISQALDDAYQTLINDITNKIKNSI</sequence>
<comment type="caution">
    <text evidence="3">The sequence shown here is derived from an EMBL/GenBank/DDBJ whole genome shotgun (WGS) entry which is preliminary data.</text>
</comment>
<protein>
    <submittedName>
        <fullName evidence="3">Uncharacterized protein</fullName>
    </submittedName>
</protein>
<reference evidence="4" key="1">
    <citation type="submission" date="2023-07" db="EMBL/GenBank/DDBJ databases">
        <authorList>
            <person name="Yue Y."/>
        </authorList>
    </citation>
    <scope>NUCLEOTIDE SEQUENCE [LARGE SCALE GENOMIC DNA]</scope>
    <source>
        <strain evidence="4">2Y89</strain>
    </source>
</reference>
<feature type="region of interest" description="Disordered" evidence="1">
    <location>
        <begin position="90"/>
        <end position="111"/>
    </location>
</feature>